<protein>
    <recommendedName>
        <fullName evidence="1">Thiamine phosphate synthase/TenI domain-containing protein</fullName>
    </recommendedName>
</protein>
<evidence type="ECO:0000313" key="3">
    <source>
        <dbReference type="Proteomes" id="UP000198462"/>
    </source>
</evidence>
<evidence type="ECO:0000259" key="1">
    <source>
        <dbReference type="Pfam" id="PF02581"/>
    </source>
</evidence>
<dbReference type="SUPFAM" id="SSF51391">
    <property type="entry name" value="Thiamin phosphate synthase"/>
    <property type="match status" value="1"/>
</dbReference>
<dbReference type="RefSeq" id="WP_088711530.1">
    <property type="nucleotide sequence ID" value="NZ_NFZT01000001.1"/>
</dbReference>
<reference evidence="3" key="1">
    <citation type="submission" date="2017-05" db="EMBL/GenBank/DDBJ databases">
        <authorList>
            <person name="Lin X."/>
        </authorList>
    </citation>
    <scope>NUCLEOTIDE SEQUENCE [LARGE SCALE GENOMIC DNA]</scope>
    <source>
        <strain evidence="3">JLT2012</strain>
    </source>
</reference>
<comment type="caution">
    <text evidence="2">The sequence shown here is derived from an EMBL/GenBank/DDBJ whole genome shotgun (WGS) entry which is preliminary data.</text>
</comment>
<dbReference type="InterPro" id="IPR036206">
    <property type="entry name" value="ThiamineP_synth_sf"/>
</dbReference>
<feature type="domain" description="Thiamine phosphate synthase/TenI" evidence="1">
    <location>
        <begin position="88"/>
        <end position="169"/>
    </location>
</feature>
<evidence type="ECO:0000313" key="2">
    <source>
        <dbReference type="EMBL" id="OWV32736.1"/>
    </source>
</evidence>
<accession>A0A219B3M6</accession>
<sequence length="191" mass="20977">MRRCNRLPVRWLFTDERIGDRLWTSLERLPRGSGVVFRHYRTPNRAALLEQVDALAVRKGLLLVAADPPTGWTGPRHANRGDRRPGALTASAHDAAELVRAARLGAALAFLSPVFPTRSHAAAAALGPLRFGRMARRSPLPVAALGGMDEHRFRRLKPLGAAGWAAIDAWIPEQDENGPGRKLPGWKPIRS</sequence>
<organism evidence="2 3">
    <name type="scientific">Pacificimonas flava</name>
    <dbReference type="NCBI Taxonomy" id="1234595"/>
    <lineage>
        <taxon>Bacteria</taxon>
        <taxon>Pseudomonadati</taxon>
        <taxon>Pseudomonadota</taxon>
        <taxon>Alphaproteobacteria</taxon>
        <taxon>Sphingomonadales</taxon>
        <taxon>Sphingosinicellaceae</taxon>
        <taxon>Pacificimonas</taxon>
    </lineage>
</organism>
<name>A0A219B3M6_9SPHN</name>
<dbReference type="Proteomes" id="UP000198462">
    <property type="component" value="Unassembled WGS sequence"/>
</dbReference>
<proteinExistence type="predicted"/>
<dbReference type="InterPro" id="IPR022998">
    <property type="entry name" value="ThiamineP_synth_TenI"/>
</dbReference>
<dbReference type="OrthoDB" id="8446047at2"/>
<dbReference type="Gene3D" id="3.20.20.70">
    <property type="entry name" value="Aldolase class I"/>
    <property type="match status" value="1"/>
</dbReference>
<dbReference type="Pfam" id="PF02581">
    <property type="entry name" value="TMP-TENI"/>
    <property type="match status" value="1"/>
</dbReference>
<dbReference type="InterPro" id="IPR013785">
    <property type="entry name" value="Aldolase_TIM"/>
</dbReference>
<gene>
    <name evidence="2" type="ORF">B5C34_04235</name>
</gene>
<dbReference type="GO" id="GO:0009228">
    <property type="term" value="P:thiamine biosynthetic process"/>
    <property type="evidence" value="ECO:0007669"/>
    <property type="project" value="UniProtKB-KW"/>
</dbReference>
<dbReference type="EMBL" id="NFZT01000001">
    <property type="protein sequence ID" value="OWV32736.1"/>
    <property type="molecule type" value="Genomic_DNA"/>
</dbReference>
<keyword evidence="3" id="KW-1185">Reference proteome</keyword>
<dbReference type="AlphaFoldDB" id="A0A219B3M6"/>